<accession>A0ABW3JKS4</accession>
<sequence>MPKILFIILTILLISCNTKSNKKPDKESTETNRKVDKDFDSLVKIFNDSKTTNRGQILYELNEFDNKRKIELLENSLSDNDEFVQIIAIQSIWSNNQTESADKLLELFIKNKNHTLNSNLCRTFADFDFKKAIPAIKKKMKSKNSMIIYDCIWTLGEIGTENEIQFLNELTENEVKPKIFDEDGFLRQTTELTIGEQALNSIEKIKKASR</sequence>
<dbReference type="InterPro" id="IPR011989">
    <property type="entry name" value="ARM-like"/>
</dbReference>
<dbReference type="Pfam" id="PF13646">
    <property type="entry name" value="HEAT_2"/>
    <property type="match status" value="1"/>
</dbReference>
<dbReference type="EMBL" id="JBHTJI010000034">
    <property type="protein sequence ID" value="MFD0991047.1"/>
    <property type="molecule type" value="Genomic_DNA"/>
</dbReference>
<reference evidence="2" key="1">
    <citation type="journal article" date="2019" name="Int. J. Syst. Evol. Microbiol.">
        <title>The Global Catalogue of Microorganisms (GCM) 10K type strain sequencing project: providing services to taxonomists for standard genome sequencing and annotation.</title>
        <authorList>
            <consortium name="The Broad Institute Genomics Platform"/>
            <consortium name="The Broad Institute Genome Sequencing Center for Infectious Disease"/>
            <person name="Wu L."/>
            <person name="Ma J."/>
        </authorList>
    </citation>
    <scope>NUCLEOTIDE SEQUENCE [LARGE SCALE GENOMIC DNA]</scope>
    <source>
        <strain evidence="2">CCUG 62414</strain>
    </source>
</reference>
<gene>
    <name evidence="1" type="ORF">ACFQ1R_13140</name>
</gene>
<dbReference type="PROSITE" id="PS51257">
    <property type="entry name" value="PROKAR_LIPOPROTEIN"/>
    <property type="match status" value="1"/>
</dbReference>
<dbReference type="Gene3D" id="1.25.10.10">
    <property type="entry name" value="Leucine-rich Repeat Variant"/>
    <property type="match status" value="1"/>
</dbReference>
<dbReference type="InterPro" id="IPR016024">
    <property type="entry name" value="ARM-type_fold"/>
</dbReference>
<evidence type="ECO:0000313" key="2">
    <source>
        <dbReference type="Proteomes" id="UP001597061"/>
    </source>
</evidence>
<evidence type="ECO:0000313" key="1">
    <source>
        <dbReference type="EMBL" id="MFD0991047.1"/>
    </source>
</evidence>
<organism evidence="1 2">
    <name type="scientific">Mariniflexile jejuense</name>
    <dbReference type="NCBI Taxonomy" id="1173582"/>
    <lineage>
        <taxon>Bacteria</taxon>
        <taxon>Pseudomonadati</taxon>
        <taxon>Bacteroidota</taxon>
        <taxon>Flavobacteriia</taxon>
        <taxon>Flavobacteriales</taxon>
        <taxon>Flavobacteriaceae</taxon>
        <taxon>Mariniflexile</taxon>
    </lineage>
</organism>
<dbReference type="Proteomes" id="UP001597061">
    <property type="component" value="Unassembled WGS sequence"/>
</dbReference>
<comment type="caution">
    <text evidence="1">The sequence shown here is derived from an EMBL/GenBank/DDBJ whole genome shotgun (WGS) entry which is preliminary data.</text>
</comment>
<keyword evidence="2" id="KW-1185">Reference proteome</keyword>
<protein>
    <submittedName>
        <fullName evidence="1">HEAT repeat domain-containing protein</fullName>
    </submittedName>
</protein>
<dbReference type="RefSeq" id="WP_379926721.1">
    <property type="nucleotide sequence ID" value="NZ_JBHTJI010000034.1"/>
</dbReference>
<name>A0ABW3JKS4_9FLAO</name>
<proteinExistence type="predicted"/>
<dbReference type="SUPFAM" id="SSF48371">
    <property type="entry name" value="ARM repeat"/>
    <property type="match status" value="1"/>
</dbReference>